<gene>
    <name evidence="1" type="ORF">HHS34_009035</name>
</gene>
<protein>
    <submittedName>
        <fullName evidence="1">Universal stress protein</fullName>
    </submittedName>
</protein>
<sequence length="177" mass="18472">MSDPVILTAIDGSQNALVAAAVAARFSRLLGAHLGLVTALHIASDPLGFGGALFSSGLTGRLLAEARLEAESNLRAVAERIAEHCGIRLPEYFLLEGAPELEIPRLVQSNPEVSMVVLGQRGFGTESKPKGLPHLLGGLGAKLSLTLSVPVLLVPPNTDLDQLCAPVWDADQAKGAR</sequence>
<dbReference type="EMBL" id="CP127526">
    <property type="protein sequence ID" value="XRI72589.1"/>
    <property type="molecule type" value="Genomic_DNA"/>
</dbReference>
<evidence type="ECO:0000313" key="2">
    <source>
        <dbReference type="Proteomes" id="UP001195965"/>
    </source>
</evidence>
<dbReference type="Proteomes" id="UP001195965">
    <property type="component" value="Chromosome"/>
</dbReference>
<accession>A0ACD5HCF7</accession>
<name>A0ACD5HCF7_9PROT</name>
<organism evidence="1 2">
    <name type="scientific">Acidithiobacillus montserratensis</name>
    <dbReference type="NCBI Taxonomy" id="2729135"/>
    <lineage>
        <taxon>Bacteria</taxon>
        <taxon>Pseudomonadati</taxon>
        <taxon>Pseudomonadota</taxon>
        <taxon>Acidithiobacillia</taxon>
        <taxon>Acidithiobacillales</taxon>
        <taxon>Acidithiobacillaceae</taxon>
        <taxon>Acidithiobacillus</taxon>
    </lineage>
</organism>
<reference evidence="1 2" key="1">
    <citation type="journal article" date="2021" name="ISME J.">
        <title>Genomic evolution of the class Acidithiobacillia: deep-branching Proteobacteria living in extreme acidic conditions.</title>
        <authorList>
            <person name="Moya-Beltran A."/>
            <person name="Beard S."/>
            <person name="Rojas-Villalobos C."/>
            <person name="Issotta F."/>
            <person name="Gallardo Y."/>
            <person name="Ulloa R."/>
            <person name="Giaveno A."/>
            <person name="Degli Esposti M."/>
            <person name="Johnson D.B."/>
            <person name="Quatrini R."/>
        </authorList>
    </citation>
    <scope>NUCLEOTIDE SEQUENCE [LARGE SCALE GENOMIC DNA]</scope>
    <source>
        <strain evidence="1 2">GG1-14</strain>
    </source>
</reference>
<proteinExistence type="predicted"/>
<evidence type="ECO:0000313" key="1">
    <source>
        <dbReference type="EMBL" id="XRI72589.1"/>
    </source>
</evidence>
<keyword evidence="2" id="KW-1185">Reference proteome</keyword>